<evidence type="ECO:0000256" key="2">
    <source>
        <dbReference type="ARBA" id="ARBA00022448"/>
    </source>
</evidence>
<evidence type="ECO:0000256" key="3">
    <source>
        <dbReference type="HAMAP-Rule" id="MF_01357"/>
    </source>
</evidence>
<keyword evidence="2 3" id="KW-0813">Transport</keyword>
<dbReference type="PROSITE" id="PS00542">
    <property type="entry name" value="COMPLEX1_30K"/>
    <property type="match status" value="1"/>
</dbReference>
<dbReference type="InterPro" id="IPR010218">
    <property type="entry name" value="NADH_DH_suC"/>
</dbReference>
<reference evidence="9" key="1">
    <citation type="journal article" date="2019" name="Int. J. Syst. Evol. Microbiol.">
        <title>The Global Catalogue of Microorganisms (GCM) 10K type strain sequencing project: providing services to taxonomists for standard genome sequencing and annotation.</title>
        <authorList>
            <consortium name="The Broad Institute Genomics Platform"/>
            <consortium name="The Broad Institute Genome Sequencing Center for Infectious Disease"/>
            <person name="Wu L."/>
            <person name="Ma J."/>
        </authorList>
    </citation>
    <scope>NUCLEOTIDE SEQUENCE [LARGE SCALE GENOMIC DNA]</scope>
    <source>
        <strain evidence="9">CCUG 59129</strain>
    </source>
</reference>
<evidence type="ECO:0000256" key="1">
    <source>
        <dbReference type="ARBA" id="ARBA00007569"/>
    </source>
</evidence>
<dbReference type="NCBIfam" id="TIGR01961">
    <property type="entry name" value="NuoC_fam"/>
    <property type="match status" value="1"/>
</dbReference>
<dbReference type="RefSeq" id="WP_377561475.1">
    <property type="nucleotide sequence ID" value="NZ_JBHTJZ010000002.1"/>
</dbReference>
<keyword evidence="8" id="KW-0560">Oxidoreductase</keyword>
<name>A0ABW3HK31_9BACL</name>
<dbReference type="PANTHER" id="PTHR10884">
    <property type="entry name" value="NADH DEHYDROGENASE UBIQUINONE IRON-SULFUR PROTEIN 3"/>
    <property type="match status" value="1"/>
</dbReference>
<evidence type="ECO:0000256" key="4">
    <source>
        <dbReference type="RuleBase" id="RU003456"/>
    </source>
</evidence>
<comment type="catalytic activity">
    <reaction evidence="3 5">
        <text>a quinone + NADH + 5 H(+)(in) = a quinol + NAD(+) + 4 H(+)(out)</text>
        <dbReference type="Rhea" id="RHEA:57888"/>
        <dbReference type="ChEBI" id="CHEBI:15378"/>
        <dbReference type="ChEBI" id="CHEBI:24646"/>
        <dbReference type="ChEBI" id="CHEBI:57540"/>
        <dbReference type="ChEBI" id="CHEBI:57945"/>
        <dbReference type="ChEBI" id="CHEBI:132124"/>
    </reaction>
</comment>
<evidence type="ECO:0000313" key="9">
    <source>
        <dbReference type="Proteomes" id="UP001596989"/>
    </source>
</evidence>
<feature type="domain" description="NADH:ubiquinone oxidoreductase 30kDa subunit" evidence="7">
    <location>
        <begin position="92"/>
        <end position="206"/>
    </location>
</feature>
<dbReference type="PANTHER" id="PTHR10884:SF14">
    <property type="entry name" value="NADH DEHYDROGENASE [UBIQUINONE] IRON-SULFUR PROTEIN 3, MITOCHONDRIAL"/>
    <property type="match status" value="1"/>
</dbReference>
<keyword evidence="9" id="KW-1185">Reference proteome</keyword>
<protein>
    <recommendedName>
        <fullName evidence="3">NADH-quinone oxidoreductase subunit C</fullName>
        <ecNumber evidence="3">7.1.1.-</ecNumber>
    </recommendedName>
    <alternativeName>
        <fullName evidence="3">NADH dehydrogenase I subunit C</fullName>
    </alternativeName>
    <alternativeName>
        <fullName evidence="3">NDH-1 subunit C</fullName>
    </alternativeName>
</protein>
<dbReference type="EC" id="7.1.1.-" evidence="3"/>
<dbReference type="GO" id="GO:0050136">
    <property type="term" value="F:NADH dehydrogenase (quinone) (non-electrogenic) activity"/>
    <property type="evidence" value="ECO:0007669"/>
    <property type="project" value="UniProtKB-EC"/>
</dbReference>
<dbReference type="Gene3D" id="3.30.460.80">
    <property type="entry name" value="NADH:ubiquinone oxidoreductase, 30kDa subunit"/>
    <property type="match status" value="1"/>
</dbReference>
<keyword evidence="3 4" id="KW-0520">NAD</keyword>
<evidence type="ECO:0000259" key="7">
    <source>
        <dbReference type="Pfam" id="PF00329"/>
    </source>
</evidence>
<dbReference type="EMBL" id="JBHTJZ010000002">
    <property type="protein sequence ID" value="MFD0957867.1"/>
    <property type="molecule type" value="Genomic_DNA"/>
</dbReference>
<comment type="subcellular location">
    <subcellularLocation>
        <location evidence="3">Cell membrane</location>
        <topology evidence="3">Peripheral membrane protein</topology>
        <orientation evidence="3">Cytoplasmic side</orientation>
    </subcellularLocation>
</comment>
<keyword evidence="3 5" id="KW-0874">Quinone</keyword>
<comment type="subunit">
    <text evidence="3">NDH-1 is composed of 14 different subunits. Subunits NuoB, C, D, E, F, and G constitute the peripheral sector of the complex.</text>
</comment>
<dbReference type="InterPro" id="IPR037232">
    <property type="entry name" value="NADH_quin_OxRdtase_su_C/D-like"/>
</dbReference>
<keyword evidence="3" id="KW-1003">Cell membrane</keyword>
<feature type="compositionally biased region" description="Low complexity" evidence="6">
    <location>
        <begin position="33"/>
        <end position="44"/>
    </location>
</feature>
<dbReference type="InterPro" id="IPR001268">
    <property type="entry name" value="NADH_UbQ_OxRdtase_30kDa_su"/>
</dbReference>
<comment type="similarity">
    <text evidence="1 3 4">Belongs to the complex I 30 kDa subunit family.</text>
</comment>
<evidence type="ECO:0000256" key="6">
    <source>
        <dbReference type="SAM" id="MobiDB-lite"/>
    </source>
</evidence>
<sequence length="213" mass="23439">MSDDQNKAQGGSAASSDEEREAKRKAAAEARAARAAAKAAASEAEAQEPESKPPSPRQGELDGIVALLKREIGEEAVVEAGINQLNGDMPIVEVRSGHWPEAARLLKEHGDMNYRYLRNVSGVDYESHLEVVYCLLSLDSGRDCAVKVKTDRTAPSIPSVTPLWSAANWNEREIFDLLGIDFPGHPDLRRIMMPDDWDGHPLRKDYIPLDPEV</sequence>
<dbReference type="HAMAP" id="MF_01357">
    <property type="entry name" value="NDH1_NuoC"/>
    <property type="match status" value="1"/>
</dbReference>
<evidence type="ECO:0000256" key="5">
    <source>
        <dbReference type="RuleBase" id="RU003582"/>
    </source>
</evidence>
<feature type="region of interest" description="Disordered" evidence="6">
    <location>
        <begin position="1"/>
        <end position="60"/>
    </location>
</feature>
<organism evidence="8 9">
    <name type="scientific">Paenibacillus chungangensis</name>
    <dbReference type="NCBI Taxonomy" id="696535"/>
    <lineage>
        <taxon>Bacteria</taxon>
        <taxon>Bacillati</taxon>
        <taxon>Bacillota</taxon>
        <taxon>Bacilli</taxon>
        <taxon>Bacillales</taxon>
        <taxon>Paenibacillaceae</taxon>
        <taxon>Paenibacillus</taxon>
    </lineage>
</organism>
<dbReference type="InterPro" id="IPR020396">
    <property type="entry name" value="NADH_UbQ_OxRdtase_CS"/>
</dbReference>
<feature type="compositionally biased region" description="Basic and acidic residues" evidence="6">
    <location>
        <begin position="20"/>
        <end position="32"/>
    </location>
</feature>
<gene>
    <name evidence="3" type="primary">nuoC</name>
    <name evidence="8" type="ORF">ACFQ2I_00475</name>
</gene>
<dbReference type="SUPFAM" id="SSF143243">
    <property type="entry name" value="Nqo5-like"/>
    <property type="match status" value="1"/>
</dbReference>
<evidence type="ECO:0000313" key="8">
    <source>
        <dbReference type="EMBL" id="MFD0957867.1"/>
    </source>
</evidence>
<dbReference type="Proteomes" id="UP001596989">
    <property type="component" value="Unassembled WGS sequence"/>
</dbReference>
<keyword evidence="3" id="KW-0472">Membrane</keyword>
<comment type="function">
    <text evidence="3">NDH-1 shuttles electrons from NADH, via FMN and iron-sulfur (Fe-S) centers, to quinones in the respiratory chain. The immediate electron acceptor for the enzyme in this species is believed to be a menaquinone. Couples the redox reaction to proton translocation (for every two electrons transferred, four hydrogen ions are translocated across the cytoplasmic membrane), and thus conserves the redox energy in a proton gradient.</text>
</comment>
<keyword evidence="3 4" id="KW-1278">Translocase</keyword>
<comment type="caution">
    <text evidence="8">The sequence shown here is derived from an EMBL/GenBank/DDBJ whole genome shotgun (WGS) entry which is preliminary data.</text>
</comment>
<dbReference type="Pfam" id="PF00329">
    <property type="entry name" value="Complex1_30kDa"/>
    <property type="match status" value="1"/>
</dbReference>
<accession>A0ABW3HK31</accession>
<proteinExistence type="inferred from homology"/>